<accession>A0A9P0A2A4</accession>
<gene>
    <name evidence="1" type="ORF">BEMITA_LOCUS4113</name>
</gene>
<dbReference type="AlphaFoldDB" id="A0A9P0A2A4"/>
<proteinExistence type="predicted"/>
<dbReference type="PANTHER" id="PTHR47642">
    <property type="entry name" value="ATP-DEPENDENT DNA HELICASE"/>
    <property type="match status" value="1"/>
</dbReference>
<evidence type="ECO:0000313" key="1">
    <source>
        <dbReference type="EMBL" id="CAH0384822.1"/>
    </source>
</evidence>
<reference evidence="1" key="1">
    <citation type="submission" date="2021-12" db="EMBL/GenBank/DDBJ databases">
        <authorList>
            <person name="King R."/>
        </authorList>
    </citation>
    <scope>NUCLEOTIDE SEQUENCE</scope>
</reference>
<dbReference type="Proteomes" id="UP001152759">
    <property type="component" value="Chromosome 2"/>
</dbReference>
<sequence length="155" mass="18415">MPLSWSSRDCIFVNTSHPDKRVAVTKSKRELKDLSDDSTDIFTTTVLDHYIQRPDELEALCLAKFASLYNYRKNRPPRNSKSINEDGSGDEWDFEIEEGIVNNVWLPLKNNCGFIRKREIGKVIRYVRFNKECHEDDYYRENLMLYLPWRDENTD</sequence>
<organism evidence="1 2">
    <name type="scientific">Bemisia tabaci</name>
    <name type="common">Sweetpotato whitefly</name>
    <name type="synonym">Aleurodes tabaci</name>
    <dbReference type="NCBI Taxonomy" id="7038"/>
    <lineage>
        <taxon>Eukaryota</taxon>
        <taxon>Metazoa</taxon>
        <taxon>Ecdysozoa</taxon>
        <taxon>Arthropoda</taxon>
        <taxon>Hexapoda</taxon>
        <taxon>Insecta</taxon>
        <taxon>Pterygota</taxon>
        <taxon>Neoptera</taxon>
        <taxon>Paraneoptera</taxon>
        <taxon>Hemiptera</taxon>
        <taxon>Sternorrhyncha</taxon>
        <taxon>Aleyrodoidea</taxon>
        <taxon>Aleyrodidae</taxon>
        <taxon>Aleyrodinae</taxon>
        <taxon>Bemisia</taxon>
    </lineage>
</organism>
<keyword evidence="2" id="KW-1185">Reference proteome</keyword>
<dbReference type="InterPro" id="IPR051055">
    <property type="entry name" value="PIF1_helicase"/>
</dbReference>
<evidence type="ECO:0000313" key="2">
    <source>
        <dbReference type="Proteomes" id="UP001152759"/>
    </source>
</evidence>
<protein>
    <submittedName>
        <fullName evidence="1">Uncharacterized protein</fullName>
    </submittedName>
</protein>
<dbReference type="PANTHER" id="PTHR47642:SF5">
    <property type="entry name" value="ATP-DEPENDENT DNA HELICASE"/>
    <property type="match status" value="1"/>
</dbReference>
<dbReference type="EMBL" id="OU963863">
    <property type="protein sequence ID" value="CAH0384822.1"/>
    <property type="molecule type" value="Genomic_DNA"/>
</dbReference>
<name>A0A9P0A2A4_BEMTA</name>